<evidence type="ECO:0000313" key="2">
    <source>
        <dbReference type="EMBL" id="QEM01675.1"/>
    </source>
</evidence>
<dbReference type="PRINTS" id="PR00395">
    <property type="entry name" value="RIBOSOMALS2"/>
</dbReference>
<dbReference type="CDD" id="cd01425">
    <property type="entry name" value="RPS2"/>
    <property type="match status" value="1"/>
</dbReference>
<dbReference type="GO" id="GO:0003735">
    <property type="term" value="F:structural constituent of ribosome"/>
    <property type="evidence" value="ECO:0007669"/>
    <property type="project" value="InterPro"/>
</dbReference>
<sequence length="230" mass="27359">MILFTLNDLIKNEIYLGHKLENFDTRNFKFIYKIINHNLIIDLIQTAKYLINSYIFLYKLSIYKNNIIFIDSKFISKNLIKKSAIISNQYYINYSWISGLITNWKIIKNNILLLNWFNKIKILLKNKKLFKIRIFNKFYKKLNFKYKNLKYINIIPNTLFIVNINYDIIAFKEAFKSKKIIISIVDTNINSNTINIPIPGNNKNYLSIKYILKIVTTALLHGKLKSLNLI</sequence>
<dbReference type="Gene3D" id="1.10.287.610">
    <property type="entry name" value="Helix hairpin bin"/>
    <property type="match status" value="1"/>
</dbReference>
<comment type="similarity">
    <text evidence="1">Belongs to the universal ribosomal protein uS2 family.</text>
</comment>
<reference evidence="2" key="1">
    <citation type="journal article" date="2019" name="Genome Biol. Evol.">
        <title>Nephromyces represents a diverse and novel lineage of the Apicomplexa that has retained apicoplasts.</title>
        <authorList>
            <person name="Munoz-Gomez S.A."/>
            <person name="Durnin K."/>
            <person name="Eme L."/>
            <person name="Paight C."/>
            <person name="Lane C.E."/>
            <person name="Saffo M.B."/>
            <person name="Slamovits C.H."/>
        </authorList>
    </citation>
    <scope>NUCLEOTIDE SEQUENCE</scope>
    <source>
        <strain evidence="2">461</strain>
    </source>
</reference>
<dbReference type="GO" id="GO:0005763">
    <property type="term" value="C:mitochondrial small ribosomal subunit"/>
    <property type="evidence" value="ECO:0007669"/>
    <property type="project" value="TreeGrafter"/>
</dbReference>
<dbReference type="InterPro" id="IPR023591">
    <property type="entry name" value="Ribosomal_uS2_flav_dom_sf"/>
</dbReference>
<gene>
    <name evidence="2" type="primary">rps2</name>
</gene>
<dbReference type="AlphaFoldDB" id="A0A5C1H7R5"/>
<dbReference type="EMBL" id="MK573203">
    <property type="protein sequence ID" value="QEM01675.1"/>
    <property type="molecule type" value="Genomic_DNA"/>
</dbReference>
<dbReference type="PANTHER" id="PTHR12534">
    <property type="entry name" value="30S RIBOSOMAL PROTEIN S2 PROKARYOTIC AND ORGANELLAR"/>
    <property type="match status" value="1"/>
</dbReference>
<dbReference type="InterPro" id="IPR005706">
    <property type="entry name" value="Ribosomal_uS2_bac/mit/plastid"/>
</dbReference>
<accession>A0A5C1H7R5</accession>
<proteinExistence type="inferred from homology"/>
<dbReference type="InterPro" id="IPR001865">
    <property type="entry name" value="Ribosomal_uS2"/>
</dbReference>
<dbReference type="PANTHER" id="PTHR12534:SF0">
    <property type="entry name" value="SMALL RIBOSOMAL SUBUNIT PROTEIN US2M"/>
    <property type="match status" value="1"/>
</dbReference>
<name>A0A5C1H7R5_9APIC</name>
<keyword evidence="2" id="KW-0687">Ribonucleoprotein</keyword>
<dbReference type="Pfam" id="PF00318">
    <property type="entry name" value="Ribosomal_S2"/>
    <property type="match status" value="1"/>
</dbReference>
<dbReference type="NCBIfam" id="TIGR01011">
    <property type="entry name" value="rpsB_bact"/>
    <property type="match status" value="1"/>
</dbReference>
<dbReference type="Gene3D" id="3.40.50.10490">
    <property type="entry name" value="Glucose-6-phosphate isomerase like protein, domain 1"/>
    <property type="match status" value="1"/>
</dbReference>
<dbReference type="GO" id="GO:0006412">
    <property type="term" value="P:translation"/>
    <property type="evidence" value="ECO:0007669"/>
    <property type="project" value="InterPro"/>
</dbReference>
<dbReference type="SUPFAM" id="SSF52313">
    <property type="entry name" value="Ribosomal protein S2"/>
    <property type="match status" value="1"/>
</dbReference>
<keyword evidence="2" id="KW-0689">Ribosomal protein</keyword>
<protein>
    <submittedName>
        <fullName evidence="2">30S ribosomal protein S2</fullName>
    </submittedName>
</protein>
<evidence type="ECO:0000256" key="1">
    <source>
        <dbReference type="ARBA" id="ARBA00006242"/>
    </source>
</evidence>
<organism evidence="2">
    <name type="scientific">Nephromyces sp. ex Molgula occidentalis</name>
    <dbReference type="NCBI Taxonomy" id="2544991"/>
    <lineage>
        <taxon>Eukaryota</taxon>
        <taxon>Sar</taxon>
        <taxon>Alveolata</taxon>
        <taxon>Apicomplexa</taxon>
        <taxon>Aconoidasida</taxon>
        <taxon>Nephromycida</taxon>
        <taxon>Nephromyces</taxon>
    </lineage>
</organism>
<dbReference type="HAMAP" id="MF_00291_B">
    <property type="entry name" value="Ribosomal_uS2_B"/>
    <property type="match status" value="1"/>
</dbReference>